<dbReference type="AlphaFoldDB" id="A0A3N4GDD0"/>
<accession>A0A3N4GDD0</accession>
<dbReference type="SUPFAM" id="SSF56784">
    <property type="entry name" value="HAD-like"/>
    <property type="match status" value="1"/>
</dbReference>
<evidence type="ECO:0000313" key="2">
    <source>
        <dbReference type="Proteomes" id="UP000273977"/>
    </source>
</evidence>
<sequence>MKALGFDLDDTIYNRLTIYEQTFDLMQVEGREAGYAVDVDFATFNHIYAQFSESEYQAFMAGKKTEAAFKNDRVILTYAHFGKEIDEDLAKKFNQAKNDFQHKLTLSDELVALMEAAMVSGQHLFVLTNGSTKAQIDKLSSLGMEKYIPQERWYISEAMGVSKPHKAAFDQIARDLQVDPHDILFVGDDYANDVEGAINAGWQAIHFAKEERENTVATCTTDDFLEIRTLITGL</sequence>
<dbReference type="InterPro" id="IPR036412">
    <property type="entry name" value="HAD-like_sf"/>
</dbReference>
<protein>
    <submittedName>
        <fullName evidence="1">HAD family hydrolase</fullName>
    </submittedName>
</protein>
<dbReference type="Proteomes" id="UP000273977">
    <property type="component" value="Unassembled WGS sequence"/>
</dbReference>
<dbReference type="EMBL" id="RKMG01000020">
    <property type="protein sequence ID" value="RPA59367.1"/>
    <property type="molecule type" value="Genomic_DNA"/>
</dbReference>
<keyword evidence="1" id="KW-0378">Hydrolase</keyword>
<comment type="caution">
    <text evidence="1">The sequence shown here is derived from an EMBL/GenBank/DDBJ whole genome shotgun (WGS) entry which is preliminary data.</text>
</comment>
<reference evidence="1 2" key="1">
    <citation type="submission" date="2018-11" db="EMBL/GenBank/DDBJ databases">
        <title>Aerococcus sp. SJQ22, whole genome shotgun sequence.</title>
        <authorList>
            <person name="Sun L."/>
            <person name="Gao X."/>
            <person name="Chen W."/>
            <person name="Huang K."/>
        </authorList>
    </citation>
    <scope>NUCLEOTIDE SEQUENCE [LARGE SCALE GENOMIC DNA]</scope>
    <source>
        <strain evidence="1 2">SJQ22</strain>
    </source>
</reference>
<dbReference type="OrthoDB" id="25198at2"/>
<dbReference type="PANTHER" id="PTHR47478:SF1">
    <property type="entry name" value="PYRIMIDINE 5'-NUCLEOTIDASE YJJG"/>
    <property type="match status" value="1"/>
</dbReference>
<dbReference type="InterPro" id="IPR023214">
    <property type="entry name" value="HAD_sf"/>
</dbReference>
<dbReference type="PANTHER" id="PTHR47478">
    <property type="match status" value="1"/>
</dbReference>
<dbReference type="Pfam" id="PF00702">
    <property type="entry name" value="Hydrolase"/>
    <property type="match status" value="1"/>
</dbReference>
<dbReference type="SFLD" id="SFLDS00003">
    <property type="entry name" value="Haloacid_Dehalogenase"/>
    <property type="match status" value="1"/>
</dbReference>
<organism evidence="1 2">
    <name type="scientific">Aerococcus agrisoli</name>
    <dbReference type="NCBI Taxonomy" id="2487350"/>
    <lineage>
        <taxon>Bacteria</taxon>
        <taxon>Bacillati</taxon>
        <taxon>Bacillota</taxon>
        <taxon>Bacilli</taxon>
        <taxon>Lactobacillales</taxon>
        <taxon>Aerococcaceae</taxon>
        <taxon>Aerococcus</taxon>
    </lineage>
</organism>
<proteinExistence type="predicted"/>
<name>A0A3N4GDD0_9LACT</name>
<dbReference type="InterPro" id="IPR023198">
    <property type="entry name" value="PGP-like_dom2"/>
</dbReference>
<dbReference type="InterPro" id="IPR006439">
    <property type="entry name" value="HAD-SF_hydro_IA"/>
</dbReference>
<dbReference type="Gene3D" id="1.10.150.240">
    <property type="entry name" value="Putative phosphatase, domain 2"/>
    <property type="match status" value="1"/>
</dbReference>
<dbReference type="Gene3D" id="3.40.50.1000">
    <property type="entry name" value="HAD superfamily/HAD-like"/>
    <property type="match status" value="1"/>
</dbReference>
<dbReference type="NCBIfam" id="TIGR01549">
    <property type="entry name" value="HAD-SF-IA-v1"/>
    <property type="match status" value="1"/>
</dbReference>
<dbReference type="RefSeq" id="WP_123780510.1">
    <property type="nucleotide sequence ID" value="NZ_RKMG01000020.1"/>
</dbReference>
<evidence type="ECO:0000313" key="1">
    <source>
        <dbReference type="EMBL" id="RPA59367.1"/>
    </source>
</evidence>
<dbReference type="SFLD" id="SFLDG01129">
    <property type="entry name" value="C1.5:_HAD__Beta-PGM__Phosphata"/>
    <property type="match status" value="1"/>
</dbReference>
<keyword evidence="2" id="KW-1185">Reference proteome</keyword>
<dbReference type="InterPro" id="IPR052550">
    <property type="entry name" value="Pyrimidine_5'-ntase_YjjG"/>
</dbReference>
<dbReference type="GO" id="GO:0016787">
    <property type="term" value="F:hydrolase activity"/>
    <property type="evidence" value="ECO:0007669"/>
    <property type="project" value="UniProtKB-KW"/>
</dbReference>
<gene>
    <name evidence="1" type="ORF">EF384_06735</name>
</gene>